<dbReference type="InterPro" id="IPR036165">
    <property type="entry name" value="YefM-like_sf"/>
</dbReference>
<dbReference type="PANTHER" id="PTHR35377">
    <property type="entry name" value="ANTITOXIN VAPB49-RELATED-RELATED"/>
    <property type="match status" value="1"/>
</dbReference>
<evidence type="ECO:0000313" key="4">
    <source>
        <dbReference type="Proteomes" id="UP000006048"/>
    </source>
</evidence>
<dbReference type="InterPro" id="IPR006442">
    <property type="entry name" value="Antitoxin_Phd/YefM"/>
</dbReference>
<comment type="similarity">
    <text evidence="1 2">Belongs to the phD/YefM antitoxin family.</text>
</comment>
<dbReference type="Gene3D" id="3.40.1620.10">
    <property type="entry name" value="YefM-like domain"/>
    <property type="match status" value="1"/>
</dbReference>
<dbReference type="Pfam" id="PF02604">
    <property type="entry name" value="PhdYeFM_antitox"/>
    <property type="match status" value="1"/>
</dbReference>
<dbReference type="RefSeq" id="WP_014804350.1">
    <property type="nucleotide sequence ID" value="NC_018020.1"/>
</dbReference>
<dbReference type="AlphaFoldDB" id="I4B993"/>
<sequence>MANSTAAVSEFKAHLSEYLRHVQNGDEITILDHKRPIARVVPIEKESLRDRLGIIPAKKKKFRDIRPKGIKLDIDPAQYVIEDREDRLP</sequence>
<comment type="function">
    <text evidence="2">Antitoxin component of a type II toxin-antitoxin (TA) system.</text>
</comment>
<evidence type="ECO:0000256" key="2">
    <source>
        <dbReference type="RuleBase" id="RU362080"/>
    </source>
</evidence>
<dbReference type="STRING" id="869212.Turpa_3211"/>
<dbReference type="InterPro" id="IPR051416">
    <property type="entry name" value="phD-YefM_TA_antitoxins"/>
</dbReference>
<dbReference type="KEGG" id="tpx:Turpa_3211"/>
<dbReference type="Proteomes" id="UP000006048">
    <property type="component" value="Chromosome"/>
</dbReference>
<name>I4B993_TURPD</name>
<gene>
    <name evidence="3" type="ordered locus">Turpa_3211</name>
</gene>
<dbReference type="EMBL" id="CP002959">
    <property type="protein sequence ID" value="AFM13850.1"/>
    <property type="molecule type" value="Genomic_DNA"/>
</dbReference>
<dbReference type="HOGENOM" id="CLU_2453752_0_0_12"/>
<evidence type="ECO:0000313" key="3">
    <source>
        <dbReference type="EMBL" id="AFM13850.1"/>
    </source>
</evidence>
<keyword evidence="4" id="KW-1185">Reference proteome</keyword>
<accession>I4B993</accession>
<organism evidence="3 4">
    <name type="scientific">Turneriella parva (strain ATCC BAA-1111 / DSM 21527 / NCTC 11395 / H)</name>
    <name type="common">Leptospira parva</name>
    <dbReference type="NCBI Taxonomy" id="869212"/>
    <lineage>
        <taxon>Bacteria</taxon>
        <taxon>Pseudomonadati</taxon>
        <taxon>Spirochaetota</taxon>
        <taxon>Spirochaetia</taxon>
        <taxon>Leptospirales</taxon>
        <taxon>Leptospiraceae</taxon>
        <taxon>Turneriella</taxon>
    </lineage>
</organism>
<evidence type="ECO:0000256" key="1">
    <source>
        <dbReference type="ARBA" id="ARBA00009981"/>
    </source>
</evidence>
<reference evidence="3 4" key="1">
    <citation type="submission" date="2012-06" db="EMBL/GenBank/DDBJ databases">
        <title>The complete chromosome of genome of Turneriella parva DSM 21527.</title>
        <authorList>
            <consortium name="US DOE Joint Genome Institute (JGI-PGF)"/>
            <person name="Lucas S."/>
            <person name="Han J."/>
            <person name="Lapidus A."/>
            <person name="Bruce D."/>
            <person name="Goodwin L."/>
            <person name="Pitluck S."/>
            <person name="Peters L."/>
            <person name="Kyrpides N."/>
            <person name="Mavromatis K."/>
            <person name="Ivanova N."/>
            <person name="Mikhailova N."/>
            <person name="Chertkov O."/>
            <person name="Detter J.C."/>
            <person name="Tapia R."/>
            <person name="Han C."/>
            <person name="Land M."/>
            <person name="Hauser L."/>
            <person name="Markowitz V."/>
            <person name="Cheng J.-F."/>
            <person name="Hugenholtz P."/>
            <person name="Woyke T."/>
            <person name="Wu D."/>
            <person name="Gronow S."/>
            <person name="Wellnitz S."/>
            <person name="Brambilla E."/>
            <person name="Klenk H.-P."/>
            <person name="Eisen J.A."/>
        </authorList>
    </citation>
    <scope>NUCLEOTIDE SEQUENCE [LARGE SCALE GENOMIC DNA]</scope>
    <source>
        <strain evidence="4">ATCC BAA-1111 / DSM 21527 / NCTC 11395 / H</strain>
    </source>
</reference>
<dbReference type="NCBIfam" id="TIGR01552">
    <property type="entry name" value="phd_fam"/>
    <property type="match status" value="1"/>
</dbReference>
<dbReference type="PANTHER" id="PTHR35377:SF8">
    <property type="entry name" value="ANTITOXIN VAPB22"/>
    <property type="match status" value="1"/>
</dbReference>
<protein>
    <recommendedName>
        <fullName evidence="2">Antitoxin</fullName>
    </recommendedName>
</protein>
<proteinExistence type="inferred from homology"/>
<dbReference type="SUPFAM" id="SSF143120">
    <property type="entry name" value="YefM-like"/>
    <property type="match status" value="1"/>
</dbReference>
<dbReference type="OrthoDB" id="9800503at2"/>